<evidence type="ECO:0000313" key="1">
    <source>
        <dbReference type="EMBL" id="QBD76670.1"/>
    </source>
</evidence>
<dbReference type="PANTHER" id="PTHR38479">
    <property type="entry name" value="LMO0824 PROTEIN"/>
    <property type="match status" value="1"/>
</dbReference>
<dbReference type="PANTHER" id="PTHR38479:SF2">
    <property type="entry name" value="WINGED HELIX DNA-BINDING DOMAIN-CONTAINING PROTEIN"/>
    <property type="match status" value="1"/>
</dbReference>
<sequence length="364" mass="41330">MDIAQLRVCGQRIDGEKFQRPEEVVRWLGALQAQDYRQALWAIGLRTQKATVTDIEQAIAERKILRTWPQRGTIHFVPAEDAGWMLQLTAQRVLAADKRRQEQLELDAAILARSKELFLHGLQGGKRLTRSAMMKLLEDAGISTRGQRGYHLLWYMAQSGLICFGPIEEKEQTFVLLNEWVPARRELSREEALAVLAERYFVSRGPATVRDFAWWTGLTLTEARQGLEAIKAGLIREKISEQEYWMARDTLSQNANAASIIHLLPGFDEYLLGYRDRSAVLAAEYAQRIVPGNNGIFQPAVVVAGQIVGTWRRRAQKKTNEVLFQPFTLLQVKDEEISKVVKRYCDFLGLPCSSVVMQASNEVS</sequence>
<dbReference type="AlphaFoldDB" id="A0A4P6JNI5"/>
<gene>
    <name evidence="1" type="ORF">EPA93_11915</name>
</gene>
<dbReference type="Pfam" id="PF06224">
    <property type="entry name" value="AlkZ-like"/>
    <property type="match status" value="1"/>
</dbReference>
<dbReference type="OrthoDB" id="57247at2"/>
<protein>
    <submittedName>
        <fullName evidence="1">Winged helix DNA-binding domain-containing protein</fullName>
    </submittedName>
</protein>
<dbReference type="Proteomes" id="UP000290365">
    <property type="component" value="Chromosome"/>
</dbReference>
<accession>A0A4P6JNI5</accession>
<dbReference type="EMBL" id="CP035758">
    <property type="protein sequence ID" value="QBD76670.1"/>
    <property type="molecule type" value="Genomic_DNA"/>
</dbReference>
<organism evidence="1 2">
    <name type="scientific">Ktedonosporobacter rubrisoli</name>
    <dbReference type="NCBI Taxonomy" id="2509675"/>
    <lineage>
        <taxon>Bacteria</taxon>
        <taxon>Bacillati</taxon>
        <taxon>Chloroflexota</taxon>
        <taxon>Ktedonobacteria</taxon>
        <taxon>Ktedonobacterales</taxon>
        <taxon>Ktedonosporobacteraceae</taxon>
        <taxon>Ktedonosporobacter</taxon>
    </lineage>
</organism>
<dbReference type="InterPro" id="IPR009351">
    <property type="entry name" value="AlkZ-like"/>
</dbReference>
<proteinExistence type="predicted"/>
<reference evidence="1 2" key="1">
    <citation type="submission" date="2019-01" db="EMBL/GenBank/DDBJ databases">
        <title>Ktedonosporobacter rubrisoli SCAWS-G2.</title>
        <authorList>
            <person name="Huang Y."/>
            <person name="Yan B."/>
        </authorList>
    </citation>
    <scope>NUCLEOTIDE SEQUENCE [LARGE SCALE GENOMIC DNA]</scope>
    <source>
        <strain evidence="1 2">SCAWS-G2</strain>
    </source>
</reference>
<evidence type="ECO:0000313" key="2">
    <source>
        <dbReference type="Proteomes" id="UP000290365"/>
    </source>
</evidence>
<keyword evidence="2" id="KW-1185">Reference proteome</keyword>
<dbReference type="GO" id="GO:0003677">
    <property type="term" value="F:DNA binding"/>
    <property type="evidence" value="ECO:0007669"/>
    <property type="project" value="UniProtKB-KW"/>
</dbReference>
<dbReference type="KEGG" id="kbs:EPA93_11915"/>
<dbReference type="RefSeq" id="WP_129887671.1">
    <property type="nucleotide sequence ID" value="NZ_CP035758.1"/>
</dbReference>
<name>A0A4P6JNI5_KTERU</name>
<keyword evidence="1" id="KW-0238">DNA-binding</keyword>